<comment type="caution">
    <text evidence="11">The sequence shown here is derived from an EMBL/GenBank/DDBJ whole genome shotgun (WGS) entry which is preliminary data.</text>
</comment>
<dbReference type="RefSeq" id="WP_225563971.1">
    <property type="nucleotide sequence ID" value="NZ_JAIXCQ010000001.1"/>
</dbReference>
<feature type="transmembrane region" description="Helical" evidence="8">
    <location>
        <begin position="178"/>
        <end position="197"/>
    </location>
</feature>
<evidence type="ECO:0000256" key="6">
    <source>
        <dbReference type="ARBA" id="ARBA00022989"/>
    </source>
</evidence>
<organism evidence="11 12">
    <name type="scientific">Isoptericola luteus</name>
    <dbReference type="NCBI Taxonomy" id="2879484"/>
    <lineage>
        <taxon>Bacteria</taxon>
        <taxon>Bacillati</taxon>
        <taxon>Actinomycetota</taxon>
        <taxon>Actinomycetes</taxon>
        <taxon>Micrococcales</taxon>
        <taxon>Promicromonosporaceae</taxon>
        <taxon>Isoptericola</taxon>
    </lineage>
</organism>
<dbReference type="PANTHER" id="PTHR42929:SF1">
    <property type="entry name" value="INNER MEMBRANE ABC TRANSPORTER PERMEASE PROTEIN YDCU-RELATED"/>
    <property type="match status" value="1"/>
</dbReference>
<protein>
    <submittedName>
        <fullName evidence="11">ABC transporter permease</fullName>
    </submittedName>
</protein>
<keyword evidence="6 8" id="KW-1133">Transmembrane helix</keyword>
<accession>A0ABS7ZB57</accession>
<sequence length="317" mass="34516">MSTAPTASGHRTPDRRAPRSTASLRHRLAERGVDSSLWLMVPALVFALALFVYPFSYGIGLTFQPSLAAQERWGGGVLANYVAFFRDPFVFDSVWITMRLALPAALFNVIASIPVALVLRRRFRGKRLMTSVLVLPITLGTVLTAQGLLIFAGRQGWLNRFLMAAGLVDEPLQLVNNYVGVMLSLIITGFPFAFLLVSSYLSGIDPSLESAARTLGAGWWQRFRRITMPLLAPGLATTFILTFVLAFSVFPSARLVGDAMGSTRVMSLMAFRAFGEQNDYPMASTIALMMGVVELAVVALVLAWRALLYKGSTGGKG</sequence>
<evidence type="ECO:0000256" key="5">
    <source>
        <dbReference type="ARBA" id="ARBA00022692"/>
    </source>
</evidence>
<comment type="subcellular location">
    <subcellularLocation>
        <location evidence="1 8">Cell membrane</location>
        <topology evidence="1 8">Multi-pass membrane protein</topology>
    </subcellularLocation>
</comment>
<dbReference type="InterPro" id="IPR035906">
    <property type="entry name" value="MetI-like_sf"/>
</dbReference>
<feature type="transmembrane region" description="Helical" evidence="8">
    <location>
        <begin position="37"/>
        <end position="56"/>
    </location>
</feature>
<evidence type="ECO:0000256" key="3">
    <source>
        <dbReference type="ARBA" id="ARBA00022448"/>
    </source>
</evidence>
<keyword evidence="3 8" id="KW-0813">Transport</keyword>
<evidence type="ECO:0000256" key="2">
    <source>
        <dbReference type="ARBA" id="ARBA00007069"/>
    </source>
</evidence>
<evidence type="ECO:0000313" key="12">
    <source>
        <dbReference type="Proteomes" id="UP001319870"/>
    </source>
</evidence>
<evidence type="ECO:0000256" key="9">
    <source>
        <dbReference type="SAM" id="MobiDB-lite"/>
    </source>
</evidence>
<feature type="domain" description="ABC transmembrane type-1" evidence="10">
    <location>
        <begin position="94"/>
        <end position="301"/>
    </location>
</feature>
<feature type="transmembrane region" description="Helical" evidence="8">
    <location>
        <begin position="100"/>
        <end position="119"/>
    </location>
</feature>
<dbReference type="SUPFAM" id="SSF161098">
    <property type="entry name" value="MetI-like"/>
    <property type="match status" value="1"/>
</dbReference>
<feature type="region of interest" description="Disordered" evidence="9">
    <location>
        <begin position="1"/>
        <end position="21"/>
    </location>
</feature>
<dbReference type="Pfam" id="PF00528">
    <property type="entry name" value="BPD_transp_1"/>
    <property type="match status" value="1"/>
</dbReference>
<keyword evidence="4" id="KW-1003">Cell membrane</keyword>
<feature type="transmembrane region" description="Helical" evidence="8">
    <location>
        <begin position="230"/>
        <end position="250"/>
    </location>
</feature>
<gene>
    <name evidence="11" type="ORF">LEP48_02630</name>
</gene>
<evidence type="ECO:0000259" key="10">
    <source>
        <dbReference type="PROSITE" id="PS50928"/>
    </source>
</evidence>
<dbReference type="Gene3D" id="1.10.3720.10">
    <property type="entry name" value="MetI-like"/>
    <property type="match status" value="1"/>
</dbReference>
<evidence type="ECO:0000256" key="8">
    <source>
        <dbReference type="RuleBase" id="RU363032"/>
    </source>
</evidence>
<name>A0ABS7ZB57_9MICO</name>
<keyword evidence="5 8" id="KW-0812">Transmembrane</keyword>
<dbReference type="PANTHER" id="PTHR42929">
    <property type="entry name" value="INNER MEMBRANE ABC TRANSPORTER PERMEASE PROTEIN YDCU-RELATED-RELATED"/>
    <property type="match status" value="1"/>
</dbReference>
<dbReference type="CDD" id="cd06261">
    <property type="entry name" value="TM_PBP2"/>
    <property type="match status" value="1"/>
</dbReference>
<reference evidence="11 12" key="1">
    <citation type="submission" date="2021-09" db="EMBL/GenBank/DDBJ databases">
        <title>Isoptericola luteus sp. nov., a novel bacterium isolated from Harbin, the capital city of Heilongjiang province.</title>
        <authorList>
            <person name="Li J."/>
        </authorList>
    </citation>
    <scope>NUCLEOTIDE SEQUENCE [LARGE SCALE GENOMIC DNA]</scope>
    <source>
        <strain evidence="11 12">NEAU-Y5</strain>
    </source>
</reference>
<keyword evidence="12" id="KW-1185">Reference proteome</keyword>
<keyword evidence="7 8" id="KW-0472">Membrane</keyword>
<feature type="transmembrane region" description="Helical" evidence="8">
    <location>
        <begin position="286"/>
        <end position="308"/>
    </location>
</feature>
<feature type="transmembrane region" description="Helical" evidence="8">
    <location>
        <begin position="131"/>
        <end position="153"/>
    </location>
</feature>
<proteinExistence type="inferred from homology"/>
<dbReference type="PROSITE" id="PS50928">
    <property type="entry name" value="ABC_TM1"/>
    <property type="match status" value="1"/>
</dbReference>
<evidence type="ECO:0000256" key="4">
    <source>
        <dbReference type="ARBA" id="ARBA00022475"/>
    </source>
</evidence>
<evidence type="ECO:0000256" key="7">
    <source>
        <dbReference type="ARBA" id="ARBA00023136"/>
    </source>
</evidence>
<dbReference type="Proteomes" id="UP001319870">
    <property type="component" value="Unassembled WGS sequence"/>
</dbReference>
<evidence type="ECO:0000313" key="11">
    <source>
        <dbReference type="EMBL" id="MCA5892245.1"/>
    </source>
</evidence>
<dbReference type="EMBL" id="JAIXCQ010000001">
    <property type="protein sequence ID" value="MCA5892245.1"/>
    <property type="molecule type" value="Genomic_DNA"/>
</dbReference>
<dbReference type="InterPro" id="IPR000515">
    <property type="entry name" value="MetI-like"/>
</dbReference>
<comment type="similarity">
    <text evidence="2">Belongs to the binding-protein-dependent transport system permease family. CysTW subfamily.</text>
</comment>
<evidence type="ECO:0000256" key="1">
    <source>
        <dbReference type="ARBA" id="ARBA00004651"/>
    </source>
</evidence>